<dbReference type="InterPro" id="IPR012910">
    <property type="entry name" value="Plug_dom"/>
</dbReference>
<keyword evidence="16" id="KW-0675">Receptor</keyword>
<comment type="similarity">
    <text evidence="11 12">Belongs to the TonB-dependent receptor family.</text>
</comment>
<keyword evidence="9 11" id="KW-0472">Membrane</keyword>
<evidence type="ECO:0000256" key="5">
    <source>
        <dbReference type="ARBA" id="ARBA00022692"/>
    </source>
</evidence>
<evidence type="ECO:0000259" key="15">
    <source>
        <dbReference type="Pfam" id="PF07715"/>
    </source>
</evidence>
<evidence type="ECO:0000313" key="16">
    <source>
        <dbReference type="EMBL" id="EGD58240.1"/>
    </source>
</evidence>
<keyword evidence="3 11" id="KW-1134">Transmembrane beta strand</keyword>
<dbReference type="STRING" id="983920.Y88_0292"/>
<dbReference type="Pfam" id="PF07715">
    <property type="entry name" value="Plug"/>
    <property type="match status" value="1"/>
</dbReference>
<dbReference type="CDD" id="cd01347">
    <property type="entry name" value="ligand_gated_channel"/>
    <property type="match status" value="1"/>
</dbReference>
<keyword evidence="7" id="KW-0406">Ion transport</keyword>
<evidence type="ECO:0000256" key="10">
    <source>
        <dbReference type="ARBA" id="ARBA00023237"/>
    </source>
</evidence>
<dbReference type="GO" id="GO:0009279">
    <property type="term" value="C:cell outer membrane"/>
    <property type="evidence" value="ECO:0007669"/>
    <property type="project" value="UniProtKB-SubCell"/>
</dbReference>
<feature type="signal peptide" evidence="13">
    <location>
        <begin position="1"/>
        <end position="35"/>
    </location>
</feature>
<comment type="subcellular location">
    <subcellularLocation>
        <location evidence="1 11">Cell outer membrane</location>
        <topology evidence="1 11">Multi-pass membrane protein</topology>
    </subcellularLocation>
</comment>
<dbReference type="Pfam" id="PF00593">
    <property type="entry name" value="TonB_dep_Rec_b-barrel"/>
    <property type="match status" value="1"/>
</dbReference>
<gene>
    <name evidence="16" type="ORF">Y88_0292</name>
</gene>
<evidence type="ECO:0000256" key="7">
    <source>
        <dbReference type="ARBA" id="ARBA00023065"/>
    </source>
</evidence>
<protein>
    <submittedName>
        <fullName evidence="16">TonB-dependent receptor</fullName>
    </submittedName>
</protein>
<dbReference type="PANTHER" id="PTHR32552:SF81">
    <property type="entry name" value="TONB-DEPENDENT OUTER MEMBRANE RECEPTOR"/>
    <property type="match status" value="1"/>
</dbReference>
<name>F1ZAY2_9SPHN</name>
<dbReference type="AlphaFoldDB" id="F1ZAY2"/>
<dbReference type="HOGENOM" id="CLU_008287_15_1_5"/>
<evidence type="ECO:0000256" key="13">
    <source>
        <dbReference type="SAM" id="SignalP"/>
    </source>
</evidence>
<dbReference type="Proteomes" id="UP000004728">
    <property type="component" value="Unassembled WGS sequence"/>
</dbReference>
<evidence type="ECO:0000256" key="4">
    <source>
        <dbReference type="ARBA" id="ARBA00022496"/>
    </source>
</evidence>
<dbReference type="eggNOG" id="COG4774">
    <property type="taxonomic scope" value="Bacteria"/>
</dbReference>
<evidence type="ECO:0000259" key="14">
    <source>
        <dbReference type="Pfam" id="PF00593"/>
    </source>
</evidence>
<feature type="chain" id="PRO_5003277692" evidence="13">
    <location>
        <begin position="36"/>
        <end position="779"/>
    </location>
</feature>
<organism evidence="16 17">
    <name type="scientific">Novosphingobium nitrogenifigens DSM 19370</name>
    <dbReference type="NCBI Taxonomy" id="983920"/>
    <lineage>
        <taxon>Bacteria</taxon>
        <taxon>Pseudomonadati</taxon>
        <taxon>Pseudomonadota</taxon>
        <taxon>Alphaproteobacteria</taxon>
        <taxon>Sphingomonadales</taxon>
        <taxon>Sphingomonadaceae</taxon>
        <taxon>Novosphingobium</taxon>
    </lineage>
</organism>
<dbReference type="PANTHER" id="PTHR32552">
    <property type="entry name" value="FERRICHROME IRON RECEPTOR-RELATED"/>
    <property type="match status" value="1"/>
</dbReference>
<keyword evidence="8 12" id="KW-0798">TonB box</keyword>
<comment type="caution">
    <text evidence="16">The sequence shown here is derived from an EMBL/GenBank/DDBJ whole genome shotgun (WGS) entry which is preliminary data.</text>
</comment>
<dbReference type="InterPro" id="IPR036942">
    <property type="entry name" value="Beta-barrel_TonB_sf"/>
</dbReference>
<dbReference type="PROSITE" id="PS52016">
    <property type="entry name" value="TONB_DEPENDENT_REC_3"/>
    <property type="match status" value="1"/>
</dbReference>
<dbReference type="InParanoid" id="F1ZAY2"/>
<accession>F1ZAY2</accession>
<keyword evidence="2 11" id="KW-0813">Transport</keyword>
<keyword evidence="5 11" id="KW-0812">Transmembrane</keyword>
<keyword evidence="13" id="KW-0732">Signal</keyword>
<dbReference type="Gene3D" id="2.40.170.20">
    <property type="entry name" value="TonB-dependent receptor, beta-barrel domain"/>
    <property type="match status" value="2"/>
</dbReference>
<evidence type="ECO:0000313" key="17">
    <source>
        <dbReference type="Proteomes" id="UP000004728"/>
    </source>
</evidence>
<dbReference type="EMBL" id="AEWJ01000044">
    <property type="protein sequence ID" value="EGD58240.1"/>
    <property type="molecule type" value="Genomic_DNA"/>
</dbReference>
<feature type="domain" description="TonB-dependent receptor plug" evidence="15">
    <location>
        <begin position="58"/>
        <end position="169"/>
    </location>
</feature>
<keyword evidence="10 11" id="KW-0998">Cell outer membrane</keyword>
<evidence type="ECO:0000256" key="11">
    <source>
        <dbReference type="PROSITE-ProRule" id="PRU01360"/>
    </source>
</evidence>
<feature type="domain" description="TonB-dependent receptor-like beta-barrel" evidence="14">
    <location>
        <begin position="336"/>
        <end position="739"/>
    </location>
</feature>
<sequence>MSQSSPTGLSRPVLSRPLAFAVLLLAGVAPVAVHAADAPPVMSGNEIVVTAERRASTVQSTPISMTALSGAQLQARGVNDLQAVVRDVPGISMRTSGPGQTELEMRGLASSGGSSPTVGFYLDEVPLSPPAASLNGKVVLDPNLFDLNRVEVLRGPQGTLYGSGSMGGTVKLITNEPKLDHIEGAYDMSVSATEGGHPSGGGDLMINLPLVKDKLALRVVGTEKYTGGWVDRIVGAADFPLESGSGCGNGISSWAGYGCVRGNVDKASVTAVHHDVNWTRLSSLRGSLLYRPDERLSVTVNGMYQRTIAGGYSEYDQGSAKEAHYQPFDFAEPFADTFWMVGGTIKYDAGPVEITSATSYWHRVETQTMDAAELVQNLLALDTYTGPIGFTERDTSHQFSQELRFATKTDGPFQLVGGFFYSSLVSTWAADNAAQAYAGYSVGGADANPEGIVYRSYNPYRMEQYAAFGEASYKLTPALKATVGLRYYEFHTHVDMWQNGIGTATGNADPTTLTVATSARGVNPRFNLSYIPNPRLTIYGTIAKGFRPGGVSLPAPQETCGNQPVKYGPDSVWSYEVGEKAKLAGGKISFNADFYLMNWSGVQQQITPPCGYPYTTNAGNARAYGPEVEITVTPVHDLTFSLSGTVTSAKIRSVDPGTVGVSVGQPILNIPGATVNGSVSYTAHLNAETTLTARVADNFVGRVYDIAYNQQRLDPYNLVDMRLVLARSPWSLTAFISNLTNERAALTVNNTAFAWLTPSLTRVSVNQPRTFGLTFANKF</sequence>
<dbReference type="OrthoDB" id="9760333at2"/>
<dbReference type="GO" id="GO:0006826">
    <property type="term" value="P:iron ion transport"/>
    <property type="evidence" value="ECO:0007669"/>
    <property type="project" value="UniProtKB-KW"/>
</dbReference>
<evidence type="ECO:0000256" key="6">
    <source>
        <dbReference type="ARBA" id="ARBA00023004"/>
    </source>
</evidence>
<evidence type="ECO:0000256" key="3">
    <source>
        <dbReference type="ARBA" id="ARBA00022452"/>
    </source>
</evidence>
<evidence type="ECO:0000256" key="12">
    <source>
        <dbReference type="RuleBase" id="RU003357"/>
    </source>
</evidence>
<dbReference type="InterPro" id="IPR039426">
    <property type="entry name" value="TonB-dep_rcpt-like"/>
</dbReference>
<evidence type="ECO:0000256" key="1">
    <source>
        <dbReference type="ARBA" id="ARBA00004571"/>
    </source>
</evidence>
<dbReference type="RefSeq" id="WP_008067133.1">
    <property type="nucleotide sequence ID" value="NZ_AQWK01000006.1"/>
</dbReference>
<keyword evidence="4" id="KW-0410">Iron transport</keyword>
<dbReference type="SUPFAM" id="SSF56935">
    <property type="entry name" value="Porins"/>
    <property type="match status" value="1"/>
</dbReference>
<reference evidence="16 17" key="1">
    <citation type="journal article" date="2012" name="J. Bacteriol.">
        <title>Draft Genome Sequence of Novosphingobium nitrogenifigens Y88T.</title>
        <authorList>
            <person name="Strabala T.J."/>
            <person name="Macdonald L."/>
            <person name="Liu V."/>
            <person name="Smit A.M."/>
        </authorList>
    </citation>
    <scope>NUCLEOTIDE SEQUENCE [LARGE SCALE GENOMIC DNA]</scope>
    <source>
        <strain evidence="16 17">DSM 19370</strain>
    </source>
</reference>
<dbReference type="InterPro" id="IPR000531">
    <property type="entry name" value="Beta-barrel_TonB"/>
</dbReference>
<proteinExistence type="inferred from homology"/>
<keyword evidence="6" id="KW-0408">Iron</keyword>
<evidence type="ECO:0000256" key="2">
    <source>
        <dbReference type="ARBA" id="ARBA00022448"/>
    </source>
</evidence>
<evidence type="ECO:0000256" key="8">
    <source>
        <dbReference type="ARBA" id="ARBA00023077"/>
    </source>
</evidence>
<evidence type="ECO:0000256" key="9">
    <source>
        <dbReference type="ARBA" id="ARBA00023136"/>
    </source>
</evidence>
<keyword evidence="17" id="KW-1185">Reference proteome</keyword>